<organism evidence="1 2">
    <name type="scientific">Taishania pollutisoli</name>
    <dbReference type="NCBI Taxonomy" id="2766479"/>
    <lineage>
        <taxon>Bacteria</taxon>
        <taxon>Pseudomonadati</taxon>
        <taxon>Bacteroidota</taxon>
        <taxon>Flavobacteriia</taxon>
        <taxon>Flavobacteriales</taxon>
        <taxon>Crocinitomicaceae</taxon>
        <taxon>Taishania</taxon>
    </lineage>
</organism>
<proteinExistence type="predicted"/>
<keyword evidence="2" id="KW-1185">Reference proteome</keyword>
<evidence type="ECO:0000313" key="2">
    <source>
        <dbReference type="Proteomes" id="UP000652681"/>
    </source>
</evidence>
<dbReference type="RefSeq" id="WP_163491692.1">
    <property type="nucleotide sequence ID" value="NZ_JACVEL010000006.1"/>
</dbReference>
<gene>
    <name evidence="1" type="ORF">H9Y05_10115</name>
</gene>
<dbReference type="EMBL" id="JACVEL010000006">
    <property type="protein sequence ID" value="MBC9812825.1"/>
    <property type="molecule type" value="Genomic_DNA"/>
</dbReference>
<evidence type="ECO:0008006" key="3">
    <source>
        <dbReference type="Google" id="ProtNLM"/>
    </source>
</evidence>
<sequence>MKLLKSSLLLLALSVMVMLVVLLFAKKEYSFQKEMRIRSSSSDVYNCLKFLKNQEKYNEWINQDETTEKQYVGEDGTEQAQFKWKSNSSYLRSGTQTLTNLVYPERIESEFVVDSPYNIVSNQYFLIKEEKDATVLTWKLNIHFPFPYNIVILSDDFESVLISSMDKSLLNVRKALEK</sequence>
<dbReference type="SUPFAM" id="SSF55961">
    <property type="entry name" value="Bet v1-like"/>
    <property type="match status" value="1"/>
</dbReference>
<name>A0A8J6PL60_9FLAO</name>
<accession>A0A8J6PL60</accession>
<comment type="caution">
    <text evidence="1">The sequence shown here is derived from an EMBL/GenBank/DDBJ whole genome shotgun (WGS) entry which is preliminary data.</text>
</comment>
<dbReference type="AlphaFoldDB" id="A0A8J6PL60"/>
<evidence type="ECO:0000313" key="1">
    <source>
        <dbReference type="EMBL" id="MBC9812825.1"/>
    </source>
</evidence>
<protein>
    <recommendedName>
        <fullName evidence="3">Polyketide cyclase</fullName>
    </recommendedName>
</protein>
<reference evidence="1" key="1">
    <citation type="submission" date="2020-09" db="EMBL/GenBank/DDBJ databases">
        <title>Taishania pollutisoli gen. nov., sp. nov., Isolated from Tetrabromobisphenol A-Contaminated Soil.</title>
        <authorList>
            <person name="Chen Q."/>
        </authorList>
    </citation>
    <scope>NUCLEOTIDE SEQUENCE</scope>
    <source>
        <strain evidence="1">CZZ-1</strain>
    </source>
</reference>
<dbReference type="Proteomes" id="UP000652681">
    <property type="component" value="Unassembled WGS sequence"/>
</dbReference>